<proteinExistence type="predicted"/>
<dbReference type="RefSeq" id="WP_088066639.1">
    <property type="nucleotide sequence ID" value="NZ_MOOV01000098.1"/>
</dbReference>
<dbReference type="Proteomes" id="UP000195160">
    <property type="component" value="Unassembled WGS sequence"/>
</dbReference>
<gene>
    <name evidence="1" type="ORF">BK784_13515</name>
</gene>
<accession>A0A9X6RGX8</accession>
<reference evidence="1 2" key="1">
    <citation type="submission" date="2016-10" db="EMBL/GenBank/DDBJ databases">
        <title>Comparative genomics of Bacillus thuringiensis reveals a path to pathogens against multiple invertebrate hosts.</title>
        <authorList>
            <person name="Zheng J."/>
            <person name="Gao Q."/>
            <person name="Liu H."/>
            <person name="Peng D."/>
            <person name="Ruan L."/>
            <person name="Sun M."/>
        </authorList>
    </citation>
    <scope>NUCLEOTIDE SEQUENCE [LARGE SCALE GENOMIC DNA]</scope>
    <source>
        <strain evidence="1">T30001</strain>
    </source>
</reference>
<sequence length="127" mass="15240">MNIQYHYDGEVYMDREEFYKKIKSDYMIRSFFNKGKQFIYDGQLQKVLENNANVSNSAGWLYLQGETFSYYVLPQTLINNDLELREQWVQFLGEQDEETIDANLDKKMKLVISVQLSDEINNREERK</sequence>
<evidence type="ECO:0000313" key="1">
    <source>
        <dbReference type="EMBL" id="OUC01053.1"/>
    </source>
</evidence>
<name>A0A9X6RGX8_BACTV</name>
<dbReference type="AlphaFoldDB" id="A0A9X6RGX8"/>
<organism evidence="1 2">
    <name type="scientific">Bacillus thuringiensis subsp. medellin</name>
    <dbReference type="NCBI Taxonomy" id="79672"/>
    <lineage>
        <taxon>Bacteria</taxon>
        <taxon>Bacillati</taxon>
        <taxon>Bacillota</taxon>
        <taxon>Bacilli</taxon>
        <taxon>Bacillales</taxon>
        <taxon>Bacillaceae</taxon>
        <taxon>Bacillus</taxon>
        <taxon>Bacillus cereus group</taxon>
    </lineage>
</organism>
<protein>
    <submittedName>
        <fullName evidence="1">Uncharacterized protein</fullName>
    </submittedName>
</protein>
<dbReference type="EMBL" id="MOOV01000098">
    <property type="protein sequence ID" value="OUC01053.1"/>
    <property type="molecule type" value="Genomic_DNA"/>
</dbReference>
<comment type="caution">
    <text evidence="1">The sequence shown here is derived from an EMBL/GenBank/DDBJ whole genome shotgun (WGS) entry which is preliminary data.</text>
</comment>
<evidence type="ECO:0000313" key="2">
    <source>
        <dbReference type="Proteomes" id="UP000195160"/>
    </source>
</evidence>